<evidence type="ECO:0000313" key="1">
    <source>
        <dbReference type="EMBL" id="NMR72608.1"/>
    </source>
</evidence>
<dbReference type="SUPFAM" id="SSF140576">
    <property type="entry name" value="HIV integrase-binding domain"/>
    <property type="match status" value="1"/>
</dbReference>
<protein>
    <submittedName>
        <fullName evidence="1">Uncharacterized protein</fullName>
    </submittedName>
</protein>
<reference evidence="1 2" key="1">
    <citation type="submission" date="2020-04" db="EMBL/GenBank/DDBJ databases">
        <title>Whole-genome sequencing of Vibrio spp. from China reveals different genetic environments of blaCTX-M-14 among diverse lineages.</title>
        <authorList>
            <person name="Zheng Z."/>
            <person name="Ye L."/>
            <person name="Chen S."/>
        </authorList>
    </citation>
    <scope>NUCLEOTIDE SEQUENCE [LARGE SCALE GENOMIC DNA]</scope>
    <source>
        <strain evidence="1 2">Vb1636</strain>
    </source>
</reference>
<dbReference type="AlphaFoldDB" id="A0A7Y0QWB5"/>
<accession>A0A7Y0QWB5</accession>
<dbReference type="InterPro" id="IPR036218">
    <property type="entry name" value="HIVI-bd_sf"/>
</dbReference>
<dbReference type="Proteomes" id="UP000565155">
    <property type="component" value="Unassembled WGS sequence"/>
</dbReference>
<comment type="caution">
    <text evidence="1">The sequence shown here is derived from an EMBL/GenBank/DDBJ whole genome shotgun (WGS) entry which is preliminary data.</text>
</comment>
<proteinExistence type="predicted"/>
<sequence>MAVAFWWSIPAHSIESKLCAQALSKPNYLVEVGQAAEKAKTEICAAESQIEMNLAYIDFLDDIKGWFDSYGGFKDSVYVVDALKKRITIANPSVTVDLSLSDKLQVGTDTFEPADENKCIQVSSTTRCVEVLEEFIELHVEIQNLQAEPERLETLKKLKKLHADWEPFLEQMKGQTGLELVINRHAYRNDTDTFSGPPASQWIVLHPIVLIENVSAAADGENTQEALGLEIIGMNWWKQDKWYVPSGASVLAVYSDRTDVDDVGYGLALHFLSNYTFGYTNHGGEDGVFVSVDVIKLFQDKKKVFESYKSAFD</sequence>
<dbReference type="EMBL" id="JABCMA010000002">
    <property type="protein sequence ID" value="NMR72608.1"/>
    <property type="molecule type" value="Genomic_DNA"/>
</dbReference>
<evidence type="ECO:0000313" key="2">
    <source>
        <dbReference type="Proteomes" id="UP000565155"/>
    </source>
</evidence>
<gene>
    <name evidence="1" type="ORF">HKB35_03125</name>
</gene>
<organism evidence="1 2">
    <name type="scientific">Vibrio alginolyticus</name>
    <dbReference type="NCBI Taxonomy" id="663"/>
    <lineage>
        <taxon>Bacteria</taxon>
        <taxon>Pseudomonadati</taxon>
        <taxon>Pseudomonadota</taxon>
        <taxon>Gammaproteobacteria</taxon>
        <taxon>Vibrionales</taxon>
        <taxon>Vibrionaceae</taxon>
        <taxon>Vibrio</taxon>
    </lineage>
</organism>
<name>A0A7Y0QWB5_VIBAL</name>